<dbReference type="PANTHER" id="PTHR39173:SF1">
    <property type="entry name" value="ACETYLTRANSFERASE"/>
    <property type="match status" value="1"/>
</dbReference>
<dbReference type="InterPro" id="IPR016181">
    <property type="entry name" value="Acyl_CoA_acyltransferase"/>
</dbReference>
<organism evidence="2 3">
    <name type="scientific">Lutispora saccharofermentans</name>
    <dbReference type="NCBI Taxonomy" id="3024236"/>
    <lineage>
        <taxon>Bacteria</taxon>
        <taxon>Bacillati</taxon>
        <taxon>Bacillota</taxon>
        <taxon>Clostridia</taxon>
        <taxon>Lutisporales</taxon>
        <taxon>Lutisporaceae</taxon>
        <taxon>Lutispora</taxon>
    </lineage>
</organism>
<evidence type="ECO:0000313" key="2">
    <source>
        <dbReference type="EMBL" id="MCQ1530495.1"/>
    </source>
</evidence>
<evidence type="ECO:0000313" key="3">
    <source>
        <dbReference type="Proteomes" id="UP001651880"/>
    </source>
</evidence>
<proteinExistence type="predicted"/>
<dbReference type="Gene3D" id="3.40.630.30">
    <property type="match status" value="1"/>
</dbReference>
<gene>
    <name evidence="2" type="ORF">LJD61_13170</name>
</gene>
<accession>A0ABT1NGW3</accession>
<dbReference type="GO" id="GO:0016746">
    <property type="term" value="F:acyltransferase activity"/>
    <property type="evidence" value="ECO:0007669"/>
    <property type="project" value="UniProtKB-KW"/>
</dbReference>
<dbReference type="SUPFAM" id="SSF55729">
    <property type="entry name" value="Acyl-CoA N-acyltransferases (Nat)"/>
    <property type="match status" value="1"/>
</dbReference>
<protein>
    <submittedName>
        <fullName evidence="2">GNAT family N-acetyltransferase</fullName>
        <ecNumber evidence="2">2.3.1.-</ecNumber>
    </submittedName>
</protein>
<sequence length="176" mass="20007">MCELLLVEASKKYERQAMVYRQDYISHGEKHINGSSGFIHYQDYDEWLRKIELEKCKEASQEDTPATTYFTIRKEDNKIIGSIQLRHHLTEELKKDGGNIGYGICPSERGKGYGTQQLALVLLQARALQIQKVMISCDKSNRASAKVAINNGGILSGEGFDEESETITEIYWIDLL</sequence>
<name>A0ABT1NGW3_9FIRM</name>
<dbReference type="Pfam" id="PF13302">
    <property type="entry name" value="Acetyltransf_3"/>
    <property type="match status" value="1"/>
</dbReference>
<keyword evidence="3" id="KW-1185">Reference proteome</keyword>
<reference evidence="2 3" key="1">
    <citation type="submission" date="2021-10" db="EMBL/GenBank/DDBJ databases">
        <title>Lutispora strain m25 sp. nov., a thermophilic, non-spore-forming bacterium isolated from a lab-scale methanogenic bioreactor digesting anaerobic sludge.</title>
        <authorList>
            <person name="El Houari A."/>
            <person name="Mcdonald J."/>
        </authorList>
    </citation>
    <scope>NUCLEOTIDE SEQUENCE [LARGE SCALE GENOMIC DNA]</scope>
    <source>
        <strain evidence="3">m25</strain>
    </source>
</reference>
<keyword evidence="2" id="KW-0012">Acyltransferase</keyword>
<dbReference type="Proteomes" id="UP001651880">
    <property type="component" value="Unassembled WGS sequence"/>
</dbReference>
<dbReference type="EC" id="2.3.1.-" evidence="2"/>
<dbReference type="InterPro" id="IPR000182">
    <property type="entry name" value="GNAT_dom"/>
</dbReference>
<dbReference type="CDD" id="cd04301">
    <property type="entry name" value="NAT_SF"/>
    <property type="match status" value="1"/>
</dbReference>
<dbReference type="RefSeq" id="WP_255228020.1">
    <property type="nucleotide sequence ID" value="NZ_JAJEKE010000012.1"/>
</dbReference>
<evidence type="ECO:0000259" key="1">
    <source>
        <dbReference type="PROSITE" id="PS51186"/>
    </source>
</evidence>
<dbReference type="PROSITE" id="PS51186">
    <property type="entry name" value="GNAT"/>
    <property type="match status" value="1"/>
</dbReference>
<dbReference type="PANTHER" id="PTHR39173">
    <property type="entry name" value="ACETYLTRANSFERASE"/>
    <property type="match status" value="1"/>
</dbReference>
<comment type="caution">
    <text evidence="2">The sequence shown here is derived from an EMBL/GenBank/DDBJ whole genome shotgun (WGS) entry which is preliminary data.</text>
</comment>
<dbReference type="EMBL" id="JAJEKE010000012">
    <property type="protein sequence ID" value="MCQ1530495.1"/>
    <property type="molecule type" value="Genomic_DNA"/>
</dbReference>
<feature type="domain" description="N-acetyltransferase" evidence="1">
    <location>
        <begin position="18"/>
        <end position="176"/>
    </location>
</feature>
<keyword evidence="2" id="KW-0808">Transferase</keyword>